<dbReference type="GO" id="GO:0016301">
    <property type="term" value="F:kinase activity"/>
    <property type="evidence" value="ECO:0007669"/>
    <property type="project" value="UniProtKB-KW"/>
</dbReference>
<evidence type="ECO:0000256" key="6">
    <source>
        <dbReference type="ARBA" id="ARBA00022683"/>
    </source>
</evidence>
<evidence type="ECO:0000256" key="10">
    <source>
        <dbReference type="ARBA" id="ARBA00042072"/>
    </source>
</evidence>
<evidence type="ECO:0000313" key="13">
    <source>
        <dbReference type="Proteomes" id="UP000823868"/>
    </source>
</evidence>
<feature type="domain" description="PTS EIIA type-2" evidence="11">
    <location>
        <begin position="7"/>
        <end position="154"/>
    </location>
</feature>
<proteinExistence type="predicted"/>
<dbReference type="PANTHER" id="PTHR36203:SF1">
    <property type="entry name" value="ASCORBATE-SPECIFIC PTS SYSTEM EIIA COMPONENT"/>
    <property type="match status" value="1"/>
</dbReference>
<comment type="function">
    <text evidence="8">The phosphoenolpyruvate-dependent sugar phosphotransferase system (sugar PTS), a major carbohydrate active transport system, catalyzes the phosphorylation of incoming sugar substrates concomitantly with their translocation across the cell membrane. The enzyme II UlaABC PTS system is involved in ascorbate transport.</text>
</comment>
<comment type="caution">
    <text evidence="12">The sequence shown here is derived from an EMBL/GenBank/DDBJ whole genome shotgun (WGS) entry which is preliminary data.</text>
</comment>
<keyword evidence="12" id="KW-0762">Sugar transport</keyword>
<evidence type="ECO:0000259" key="11">
    <source>
        <dbReference type="PROSITE" id="PS51094"/>
    </source>
</evidence>
<comment type="subcellular location">
    <subcellularLocation>
        <location evidence="1">Cytoplasm</location>
    </subcellularLocation>
</comment>
<gene>
    <name evidence="12" type="ORF">H9841_08005</name>
</gene>
<evidence type="ECO:0000256" key="9">
    <source>
        <dbReference type="ARBA" id="ARBA00041175"/>
    </source>
</evidence>
<keyword evidence="6" id="KW-0598">Phosphotransferase system</keyword>
<dbReference type="EMBL" id="DXDX01000143">
    <property type="protein sequence ID" value="HIY21827.1"/>
    <property type="molecule type" value="Genomic_DNA"/>
</dbReference>
<dbReference type="CDD" id="cd00211">
    <property type="entry name" value="PTS_IIA_fru"/>
    <property type="match status" value="1"/>
</dbReference>
<dbReference type="InterPro" id="IPR002178">
    <property type="entry name" value="PTS_EIIA_type-2_dom"/>
</dbReference>
<dbReference type="InterPro" id="IPR051351">
    <property type="entry name" value="Ascorbate-PTS_EIIA_comp"/>
</dbReference>
<dbReference type="GO" id="GO:0005737">
    <property type="term" value="C:cytoplasm"/>
    <property type="evidence" value="ECO:0007669"/>
    <property type="project" value="UniProtKB-SubCell"/>
</dbReference>
<dbReference type="GO" id="GO:0009401">
    <property type="term" value="P:phosphoenolpyruvate-dependent sugar phosphotransferase system"/>
    <property type="evidence" value="ECO:0007669"/>
    <property type="project" value="UniProtKB-KW"/>
</dbReference>
<evidence type="ECO:0000256" key="3">
    <source>
        <dbReference type="ARBA" id="ARBA00022490"/>
    </source>
</evidence>
<keyword evidence="5" id="KW-0808">Transferase</keyword>
<dbReference type="InterPro" id="IPR016152">
    <property type="entry name" value="PTrfase/Anion_transptr"/>
</dbReference>
<evidence type="ECO:0000313" key="12">
    <source>
        <dbReference type="EMBL" id="HIY21827.1"/>
    </source>
</evidence>
<sequence length="160" mass="18052">MASVLQKIVERGHYKFVDSVPSWQEAVKLSTESLVKTGYVDEDYYKQIVACIEEYGPYVVFDHYVAMPHSQQDASGVHKTSVGFMRVKEDVDFGVDEDGERKVARLFFTLASCNPDEHTDNIASLMGIFTNEPLLDALMEANTPEDILAAEKNFPCEEDF</sequence>
<dbReference type="Pfam" id="PF00359">
    <property type="entry name" value="PTS_EIIA_2"/>
    <property type="match status" value="1"/>
</dbReference>
<keyword evidence="3" id="KW-0963">Cytoplasm</keyword>
<evidence type="ECO:0000256" key="4">
    <source>
        <dbReference type="ARBA" id="ARBA00022553"/>
    </source>
</evidence>
<evidence type="ECO:0000256" key="8">
    <source>
        <dbReference type="ARBA" id="ARBA00037387"/>
    </source>
</evidence>
<evidence type="ECO:0000256" key="1">
    <source>
        <dbReference type="ARBA" id="ARBA00004496"/>
    </source>
</evidence>
<reference evidence="12" key="1">
    <citation type="journal article" date="2021" name="PeerJ">
        <title>Extensive microbial diversity within the chicken gut microbiome revealed by metagenomics and culture.</title>
        <authorList>
            <person name="Gilroy R."/>
            <person name="Ravi A."/>
            <person name="Getino M."/>
            <person name="Pursley I."/>
            <person name="Horton D.L."/>
            <person name="Alikhan N.F."/>
            <person name="Baker D."/>
            <person name="Gharbi K."/>
            <person name="Hall N."/>
            <person name="Watson M."/>
            <person name="Adriaenssens E.M."/>
            <person name="Foster-Nyarko E."/>
            <person name="Jarju S."/>
            <person name="Secka A."/>
            <person name="Antonio M."/>
            <person name="Oren A."/>
            <person name="Chaudhuri R.R."/>
            <person name="La Ragione R."/>
            <person name="Hildebrand F."/>
            <person name="Pallen M.J."/>
        </authorList>
    </citation>
    <scope>NUCLEOTIDE SEQUENCE</scope>
    <source>
        <strain evidence="12">ChiBcec16_6824</strain>
    </source>
</reference>
<name>A0A9D2BZ07_9FIRM</name>
<evidence type="ECO:0000256" key="7">
    <source>
        <dbReference type="ARBA" id="ARBA00022777"/>
    </source>
</evidence>
<evidence type="ECO:0000256" key="2">
    <source>
        <dbReference type="ARBA" id="ARBA00022448"/>
    </source>
</evidence>
<protein>
    <recommendedName>
        <fullName evidence="9">Ascorbate-specific PTS system EIIA component</fullName>
    </recommendedName>
    <alternativeName>
        <fullName evidence="10">Ascorbate-specific phosphotransferase enzyme IIA component</fullName>
    </alternativeName>
</protein>
<dbReference type="Proteomes" id="UP000823868">
    <property type="component" value="Unassembled WGS sequence"/>
</dbReference>
<dbReference type="Gene3D" id="3.40.930.10">
    <property type="entry name" value="Mannitol-specific EII, Chain A"/>
    <property type="match status" value="1"/>
</dbReference>
<dbReference type="PANTHER" id="PTHR36203">
    <property type="entry name" value="ASCORBATE-SPECIFIC PTS SYSTEM EIIA COMPONENT"/>
    <property type="match status" value="1"/>
</dbReference>
<dbReference type="SUPFAM" id="SSF55804">
    <property type="entry name" value="Phoshotransferase/anion transport protein"/>
    <property type="match status" value="1"/>
</dbReference>
<organism evidence="12 13">
    <name type="scientific">Candidatus Flavonifractor merdigallinarum</name>
    <dbReference type="NCBI Taxonomy" id="2838589"/>
    <lineage>
        <taxon>Bacteria</taxon>
        <taxon>Bacillati</taxon>
        <taxon>Bacillota</taxon>
        <taxon>Clostridia</taxon>
        <taxon>Eubacteriales</taxon>
        <taxon>Oscillospiraceae</taxon>
        <taxon>Flavonifractor</taxon>
    </lineage>
</organism>
<accession>A0A9D2BZ07</accession>
<dbReference type="AlphaFoldDB" id="A0A9D2BZ07"/>
<keyword evidence="4" id="KW-0597">Phosphoprotein</keyword>
<keyword evidence="2" id="KW-0813">Transport</keyword>
<dbReference type="PROSITE" id="PS51094">
    <property type="entry name" value="PTS_EIIA_TYPE_2"/>
    <property type="match status" value="1"/>
</dbReference>
<keyword evidence="7" id="KW-0418">Kinase</keyword>
<evidence type="ECO:0000256" key="5">
    <source>
        <dbReference type="ARBA" id="ARBA00022679"/>
    </source>
</evidence>
<reference evidence="12" key="2">
    <citation type="submission" date="2021-04" db="EMBL/GenBank/DDBJ databases">
        <authorList>
            <person name="Gilroy R."/>
        </authorList>
    </citation>
    <scope>NUCLEOTIDE SEQUENCE</scope>
    <source>
        <strain evidence="12">ChiBcec16_6824</strain>
    </source>
</reference>